<evidence type="ECO:0008006" key="4">
    <source>
        <dbReference type="Google" id="ProtNLM"/>
    </source>
</evidence>
<accession>A0ABP8E7M9</accession>
<reference evidence="3" key="1">
    <citation type="journal article" date="2019" name="Int. J. Syst. Evol. Microbiol.">
        <title>The Global Catalogue of Microorganisms (GCM) 10K type strain sequencing project: providing services to taxonomists for standard genome sequencing and annotation.</title>
        <authorList>
            <consortium name="The Broad Institute Genomics Platform"/>
            <consortium name="The Broad Institute Genome Sequencing Center for Infectious Disease"/>
            <person name="Wu L."/>
            <person name="Ma J."/>
        </authorList>
    </citation>
    <scope>NUCLEOTIDE SEQUENCE [LARGE SCALE GENOMIC DNA]</scope>
    <source>
        <strain evidence="3">JCM 17452</strain>
    </source>
</reference>
<sequence>MYLVTICILVSSLSFLLYAFSYFNAPHMKNEFKRFGLEKIGLTIVLLEIIGAFGLLVGLKFNFILMISSLGLALLMFVGLIVRIKLKDSIWISLPALFYMTLNSYIFYTSTNLTT</sequence>
<keyword evidence="1" id="KW-1133">Transmembrane helix</keyword>
<dbReference type="Proteomes" id="UP001500027">
    <property type="component" value="Unassembled WGS sequence"/>
</dbReference>
<name>A0ABP8E7M9_9FLAO</name>
<feature type="transmembrane region" description="Helical" evidence="1">
    <location>
        <begin position="6"/>
        <end position="25"/>
    </location>
</feature>
<keyword evidence="1" id="KW-0812">Transmembrane</keyword>
<keyword evidence="1" id="KW-0472">Membrane</keyword>
<feature type="transmembrane region" description="Helical" evidence="1">
    <location>
        <begin position="89"/>
        <end position="108"/>
    </location>
</feature>
<keyword evidence="3" id="KW-1185">Reference proteome</keyword>
<feature type="transmembrane region" description="Helical" evidence="1">
    <location>
        <begin position="63"/>
        <end position="82"/>
    </location>
</feature>
<evidence type="ECO:0000313" key="3">
    <source>
        <dbReference type="Proteomes" id="UP001500027"/>
    </source>
</evidence>
<gene>
    <name evidence="2" type="ORF">GCM10022257_03030</name>
</gene>
<evidence type="ECO:0000313" key="2">
    <source>
        <dbReference type="EMBL" id="GAA4268202.1"/>
    </source>
</evidence>
<proteinExistence type="predicted"/>
<comment type="caution">
    <text evidence="2">The sequence shown here is derived from an EMBL/GenBank/DDBJ whole genome shotgun (WGS) entry which is preliminary data.</text>
</comment>
<protein>
    <recommendedName>
        <fullName evidence="4">DoxX family protein</fullName>
    </recommendedName>
</protein>
<dbReference type="EMBL" id="BAABAV010000001">
    <property type="protein sequence ID" value="GAA4268202.1"/>
    <property type="molecule type" value="Genomic_DNA"/>
</dbReference>
<feature type="transmembrane region" description="Helical" evidence="1">
    <location>
        <begin position="37"/>
        <end position="57"/>
    </location>
</feature>
<evidence type="ECO:0000256" key="1">
    <source>
        <dbReference type="SAM" id="Phobius"/>
    </source>
</evidence>
<organism evidence="2 3">
    <name type="scientific">Hyunsoonleella aestuarii</name>
    <dbReference type="NCBI Taxonomy" id="912802"/>
    <lineage>
        <taxon>Bacteria</taxon>
        <taxon>Pseudomonadati</taxon>
        <taxon>Bacteroidota</taxon>
        <taxon>Flavobacteriia</taxon>
        <taxon>Flavobacteriales</taxon>
        <taxon>Flavobacteriaceae</taxon>
    </lineage>
</organism>